<organism evidence="2 3">
    <name type="scientific">Brassica cretica</name>
    <name type="common">Mustard</name>
    <dbReference type="NCBI Taxonomy" id="69181"/>
    <lineage>
        <taxon>Eukaryota</taxon>
        <taxon>Viridiplantae</taxon>
        <taxon>Streptophyta</taxon>
        <taxon>Embryophyta</taxon>
        <taxon>Tracheophyta</taxon>
        <taxon>Spermatophyta</taxon>
        <taxon>Magnoliopsida</taxon>
        <taxon>eudicotyledons</taxon>
        <taxon>Gunneridae</taxon>
        <taxon>Pentapetalae</taxon>
        <taxon>rosids</taxon>
        <taxon>malvids</taxon>
        <taxon>Brassicales</taxon>
        <taxon>Brassicaceae</taxon>
        <taxon>Brassiceae</taxon>
        <taxon>Brassica</taxon>
    </lineage>
</organism>
<feature type="compositionally biased region" description="Basic residues" evidence="1">
    <location>
        <begin position="317"/>
        <end position="327"/>
    </location>
</feature>
<name>A0A8S9RY97_BRACR</name>
<comment type="caution">
    <text evidence="2">The sequence shown here is derived from an EMBL/GenBank/DDBJ whole genome shotgun (WGS) entry which is preliminary data.</text>
</comment>
<dbReference type="AlphaFoldDB" id="A0A8S9RY97"/>
<dbReference type="EMBL" id="QGKX02000088">
    <property type="protein sequence ID" value="KAF3586355.1"/>
    <property type="molecule type" value="Genomic_DNA"/>
</dbReference>
<sequence length="327" mass="36664">MRSSNDCSTQSNKRSSVFRQSGENINTPQTNEKRSVLLPLKRVFSTVLGDVTNTVHSTPTELQSGIFNHIRSVERQTESSRVNLSNSTRPSNTQTQPNLNNSGLTWQSYEGHSSRNDSSTSNKRRCADIRPTNLFKAFSISESTEKHTATTSSPRGQQGFLDETNIEADSENLCPFEDQGFQIYDISSEEEETNYEDHSDYETTTLPQEEISVQTVQDDERAQVLKMATIFQNIFQDKPMKKGWTKSKRPGRKARVKAEFSANKSESGSAPSSSFVSEAPLLLQDNEPNEAASTPSSKRKNEENKDTPDKTSTSKKLCTKVIKKEKK</sequence>
<feature type="region of interest" description="Disordered" evidence="1">
    <location>
        <begin position="1"/>
        <end position="33"/>
    </location>
</feature>
<feature type="compositionally biased region" description="Polar residues" evidence="1">
    <location>
        <begin position="1"/>
        <end position="30"/>
    </location>
</feature>
<protein>
    <submittedName>
        <fullName evidence="2">Uncharacterized protein</fullName>
    </submittedName>
</protein>
<feature type="compositionally biased region" description="Basic residues" evidence="1">
    <location>
        <begin position="241"/>
        <end position="255"/>
    </location>
</feature>
<dbReference type="Proteomes" id="UP000712600">
    <property type="component" value="Unassembled WGS sequence"/>
</dbReference>
<evidence type="ECO:0000313" key="3">
    <source>
        <dbReference type="Proteomes" id="UP000712600"/>
    </source>
</evidence>
<feature type="region of interest" description="Disordered" evidence="1">
    <location>
        <begin position="138"/>
        <end position="160"/>
    </location>
</feature>
<proteinExistence type="predicted"/>
<feature type="compositionally biased region" description="Polar residues" evidence="1">
    <location>
        <begin position="79"/>
        <end position="121"/>
    </location>
</feature>
<accession>A0A8S9RY97</accession>
<feature type="compositionally biased region" description="Polar residues" evidence="1">
    <location>
        <begin position="262"/>
        <end position="276"/>
    </location>
</feature>
<feature type="compositionally biased region" description="Basic and acidic residues" evidence="1">
    <location>
        <begin position="299"/>
        <end position="309"/>
    </location>
</feature>
<gene>
    <name evidence="2" type="ORF">F2Q69_00031640</name>
</gene>
<feature type="region of interest" description="Disordered" evidence="1">
    <location>
        <begin position="241"/>
        <end position="327"/>
    </location>
</feature>
<evidence type="ECO:0000313" key="2">
    <source>
        <dbReference type="EMBL" id="KAF3586355.1"/>
    </source>
</evidence>
<evidence type="ECO:0000256" key="1">
    <source>
        <dbReference type="SAM" id="MobiDB-lite"/>
    </source>
</evidence>
<reference evidence="2" key="1">
    <citation type="submission" date="2019-12" db="EMBL/GenBank/DDBJ databases">
        <title>Genome sequencing and annotation of Brassica cretica.</title>
        <authorList>
            <person name="Studholme D.J."/>
            <person name="Sarris P."/>
        </authorList>
    </citation>
    <scope>NUCLEOTIDE SEQUENCE</scope>
    <source>
        <strain evidence="2">PFS-109/04</strain>
        <tissue evidence="2">Leaf</tissue>
    </source>
</reference>
<feature type="region of interest" description="Disordered" evidence="1">
    <location>
        <begin position="76"/>
        <end position="126"/>
    </location>
</feature>